<name>A0ACC0DZA2_9BASI</name>
<reference evidence="1 2" key="3">
    <citation type="journal article" date="2022" name="Microbiol. Spectr.">
        <title>Folding features and dynamics of 3D genome architecture in plant fungal pathogens.</title>
        <authorList>
            <person name="Xia C."/>
        </authorList>
    </citation>
    <scope>NUCLEOTIDE SEQUENCE [LARGE SCALE GENOMIC DNA]</scope>
    <source>
        <strain evidence="1 2">93-210</strain>
    </source>
</reference>
<proteinExistence type="predicted"/>
<organism evidence="1 2">
    <name type="scientific">Puccinia striiformis f. sp. tritici</name>
    <dbReference type="NCBI Taxonomy" id="168172"/>
    <lineage>
        <taxon>Eukaryota</taxon>
        <taxon>Fungi</taxon>
        <taxon>Dikarya</taxon>
        <taxon>Basidiomycota</taxon>
        <taxon>Pucciniomycotina</taxon>
        <taxon>Pucciniomycetes</taxon>
        <taxon>Pucciniales</taxon>
        <taxon>Pucciniaceae</taxon>
        <taxon>Puccinia</taxon>
    </lineage>
</organism>
<protein>
    <submittedName>
        <fullName evidence="1">Uncharacterized protein</fullName>
    </submittedName>
</protein>
<reference evidence="2" key="1">
    <citation type="journal article" date="2018" name="BMC Genomics">
        <title>Genomic insights into host adaptation between the wheat stripe rust pathogen (Puccinia striiformis f. sp. tritici) and the barley stripe rust pathogen (Puccinia striiformis f. sp. hordei).</title>
        <authorList>
            <person name="Xia C."/>
            <person name="Wang M."/>
            <person name="Yin C."/>
            <person name="Cornejo O.E."/>
            <person name="Hulbert S.H."/>
            <person name="Chen X."/>
        </authorList>
    </citation>
    <scope>NUCLEOTIDE SEQUENCE [LARGE SCALE GENOMIC DNA]</scope>
    <source>
        <strain evidence="2">93-210</strain>
    </source>
</reference>
<reference evidence="2" key="2">
    <citation type="journal article" date="2018" name="Mol. Plant Microbe Interact.">
        <title>Genome sequence resources for the wheat stripe rust pathogen (Puccinia striiformis f. sp. tritici) and the barley stripe rust pathogen (Puccinia striiformis f. sp. hordei).</title>
        <authorList>
            <person name="Xia C."/>
            <person name="Wang M."/>
            <person name="Yin C."/>
            <person name="Cornejo O.E."/>
            <person name="Hulbert S.H."/>
            <person name="Chen X."/>
        </authorList>
    </citation>
    <scope>NUCLEOTIDE SEQUENCE [LARGE SCALE GENOMIC DNA]</scope>
    <source>
        <strain evidence="2">93-210</strain>
    </source>
</reference>
<evidence type="ECO:0000313" key="2">
    <source>
        <dbReference type="Proteomes" id="UP001060170"/>
    </source>
</evidence>
<dbReference type="EMBL" id="CM045876">
    <property type="protein sequence ID" value="KAI7941992.1"/>
    <property type="molecule type" value="Genomic_DNA"/>
</dbReference>
<gene>
    <name evidence="1" type="ORF">MJO28_012019</name>
</gene>
<accession>A0ACC0DZA2</accession>
<sequence>MSTADMPAFSPHNPFERDTHPGHSVISNTSPVVQVGTSDVRRTMSLSIIADFVGYARMRTGRSWGIVRYAPTTTPLSCISDKADGTEVPLKLSPIGLIKHKSHRRSLGQSIGREKDDESEHYCTLPRICPNEEWRIPVEMYPALRRICPNKEWRTPVDGVPILRRICPNRDVLILEDDLPNHSSNLAIFDPLHILAYLEKLQFIGFMKRRTLNPIAMRQASELIISLADEDAETASHVDTFWKVASEGEDKTD</sequence>
<evidence type="ECO:0000313" key="1">
    <source>
        <dbReference type="EMBL" id="KAI7941992.1"/>
    </source>
</evidence>
<dbReference type="Proteomes" id="UP001060170">
    <property type="component" value="Chromosome 12"/>
</dbReference>
<comment type="caution">
    <text evidence="1">The sequence shown here is derived from an EMBL/GenBank/DDBJ whole genome shotgun (WGS) entry which is preliminary data.</text>
</comment>
<keyword evidence="2" id="KW-1185">Reference proteome</keyword>